<dbReference type="SUPFAM" id="SSF53067">
    <property type="entry name" value="Actin-like ATPase domain"/>
    <property type="match status" value="1"/>
</dbReference>
<dbReference type="SUPFAM" id="SSF46785">
    <property type="entry name" value="Winged helix' DNA-binding domain"/>
    <property type="match status" value="1"/>
</dbReference>
<protein>
    <submittedName>
        <fullName evidence="2">ROK family transcriptional regulator</fullName>
    </submittedName>
</protein>
<keyword evidence="3" id="KW-1185">Reference proteome</keyword>
<dbReference type="Gene3D" id="1.10.10.10">
    <property type="entry name" value="Winged helix-like DNA-binding domain superfamily/Winged helix DNA-binding domain"/>
    <property type="match status" value="1"/>
</dbReference>
<evidence type="ECO:0000256" key="1">
    <source>
        <dbReference type="ARBA" id="ARBA00006479"/>
    </source>
</evidence>
<organism evidence="2 3">
    <name type="scientific">Tessaracoccus antarcticus</name>
    <dbReference type="NCBI Taxonomy" id="2479848"/>
    <lineage>
        <taxon>Bacteria</taxon>
        <taxon>Bacillati</taxon>
        <taxon>Actinomycetota</taxon>
        <taxon>Actinomycetes</taxon>
        <taxon>Propionibacteriales</taxon>
        <taxon>Propionibacteriaceae</taxon>
        <taxon>Tessaracoccus</taxon>
    </lineage>
</organism>
<reference evidence="2 3" key="1">
    <citation type="submission" date="2018-10" db="EMBL/GenBank/DDBJ databases">
        <title>Tessaracoccus antarcticuss sp. nov., isolated from sediment.</title>
        <authorList>
            <person name="Zhou L.Y."/>
            <person name="Du Z.J."/>
        </authorList>
    </citation>
    <scope>NUCLEOTIDE SEQUENCE [LARGE SCALE GENOMIC DNA]</scope>
    <source>
        <strain evidence="2 3">JDX10</strain>
    </source>
</reference>
<dbReference type="GO" id="GO:0003700">
    <property type="term" value="F:DNA-binding transcription factor activity"/>
    <property type="evidence" value="ECO:0007669"/>
    <property type="project" value="InterPro"/>
</dbReference>
<dbReference type="PANTHER" id="PTHR18964:SF149">
    <property type="entry name" value="BIFUNCTIONAL UDP-N-ACETYLGLUCOSAMINE 2-EPIMERASE_N-ACETYLMANNOSAMINE KINASE"/>
    <property type="match status" value="1"/>
</dbReference>
<dbReference type="Gene3D" id="3.30.420.40">
    <property type="match status" value="2"/>
</dbReference>
<gene>
    <name evidence="2" type="ORF">EAX62_15275</name>
</gene>
<dbReference type="PROSITE" id="PS01125">
    <property type="entry name" value="ROK"/>
    <property type="match status" value="1"/>
</dbReference>
<comment type="caution">
    <text evidence="2">The sequence shown here is derived from an EMBL/GenBank/DDBJ whole genome shotgun (WGS) entry which is preliminary data.</text>
</comment>
<dbReference type="EMBL" id="REFW01000005">
    <property type="protein sequence ID" value="RMB57816.1"/>
    <property type="molecule type" value="Genomic_DNA"/>
</dbReference>
<sequence>MLGSMPRGTNAPMVGDYNQSLVLDKVRRAPAGLSQVEIIQLTGLSKQTVSNITRRLSDDGWFRSLAATVTGRGKPRTPVQINPGRLFAIGLHLDPSLVTAVILDLGGATVASRSVVGLLNEHPSESINRIVDLVEEMIHRSGVERTMIAGVGVASPGPLDIPRGSLINPPKLDGWDGFNITAALRDSFSYPVILDKDTLAAAIGECWARDNADGESLLFMYLGTGIGCAFASNGTIVRGATHNAGEIGHIRSDTQGTLCFCGRRGCLGRATDPYQLIEDAVVLGLVPSSSAALSYDGALRVLEELGEMADEGIPGAVNLLTRAANAIAEATRVLVSALDASLVVFGGPFWSPLSKHYLSVIEAQLEAAPQHAPPSPRIETTVMGNAAGAIGAASLVFDQELSTRLSTYQISI</sequence>
<dbReference type="InterPro" id="IPR049874">
    <property type="entry name" value="ROK_cs"/>
</dbReference>
<dbReference type="AlphaFoldDB" id="A0A3M0GKI3"/>
<dbReference type="Pfam" id="PF00480">
    <property type="entry name" value="ROK"/>
    <property type="match status" value="1"/>
</dbReference>
<proteinExistence type="inferred from homology"/>
<dbReference type="InterPro" id="IPR036388">
    <property type="entry name" value="WH-like_DNA-bd_sf"/>
</dbReference>
<evidence type="ECO:0000313" key="3">
    <source>
        <dbReference type="Proteomes" id="UP000275256"/>
    </source>
</evidence>
<dbReference type="Proteomes" id="UP000275256">
    <property type="component" value="Unassembled WGS sequence"/>
</dbReference>
<name>A0A3M0GKI3_9ACTN</name>
<dbReference type="PANTHER" id="PTHR18964">
    <property type="entry name" value="ROK (REPRESSOR, ORF, KINASE) FAMILY"/>
    <property type="match status" value="1"/>
</dbReference>
<comment type="similarity">
    <text evidence="1">Belongs to the ROK (NagC/XylR) family.</text>
</comment>
<accession>A0A3M0GKI3</accession>
<dbReference type="InterPro" id="IPR043129">
    <property type="entry name" value="ATPase_NBD"/>
</dbReference>
<dbReference type="InterPro" id="IPR000600">
    <property type="entry name" value="ROK"/>
</dbReference>
<evidence type="ECO:0000313" key="2">
    <source>
        <dbReference type="EMBL" id="RMB57816.1"/>
    </source>
</evidence>
<dbReference type="InterPro" id="IPR036390">
    <property type="entry name" value="WH_DNA-bd_sf"/>
</dbReference>